<dbReference type="GO" id="GO:0015144">
    <property type="term" value="F:carbohydrate transmembrane transporter activity"/>
    <property type="evidence" value="ECO:0007669"/>
    <property type="project" value="TreeGrafter"/>
</dbReference>
<dbReference type="PANTHER" id="PTHR38762:SF1">
    <property type="entry name" value="CRYPTIC OUTER MEMBRANE PORIN BGLH-RELATED"/>
    <property type="match status" value="1"/>
</dbReference>
<keyword evidence="5" id="KW-0812">Transmembrane</keyword>
<dbReference type="GO" id="GO:0015774">
    <property type="term" value="P:polysaccharide transport"/>
    <property type="evidence" value="ECO:0007669"/>
    <property type="project" value="TreeGrafter"/>
</dbReference>
<evidence type="ECO:0008006" key="13">
    <source>
        <dbReference type="Google" id="ProtNLM"/>
    </source>
</evidence>
<keyword evidence="10" id="KW-0732">Signal</keyword>
<dbReference type="InterPro" id="IPR050286">
    <property type="entry name" value="G_neg_Bact_CarbUptk_Porin"/>
</dbReference>
<gene>
    <name evidence="11" type="ORF">C9I98_18510</name>
</gene>
<proteinExistence type="inferred from homology"/>
<evidence type="ECO:0000256" key="4">
    <source>
        <dbReference type="ARBA" id="ARBA00022452"/>
    </source>
</evidence>
<evidence type="ECO:0000313" key="12">
    <source>
        <dbReference type="Proteomes" id="UP000241771"/>
    </source>
</evidence>
<evidence type="ECO:0000256" key="2">
    <source>
        <dbReference type="ARBA" id="ARBA00007055"/>
    </source>
</evidence>
<dbReference type="GO" id="GO:0015288">
    <property type="term" value="F:porin activity"/>
    <property type="evidence" value="ECO:0007669"/>
    <property type="project" value="UniProtKB-KW"/>
</dbReference>
<evidence type="ECO:0000256" key="3">
    <source>
        <dbReference type="ARBA" id="ARBA00022448"/>
    </source>
</evidence>
<dbReference type="PANTHER" id="PTHR38762">
    <property type="entry name" value="CRYPTIC OUTER MEMBRANE PORIN BGLH-RELATED"/>
    <property type="match status" value="1"/>
</dbReference>
<feature type="signal peptide" evidence="10">
    <location>
        <begin position="1"/>
        <end position="21"/>
    </location>
</feature>
<dbReference type="GO" id="GO:0046930">
    <property type="term" value="C:pore complex"/>
    <property type="evidence" value="ECO:0007669"/>
    <property type="project" value="UniProtKB-KW"/>
</dbReference>
<keyword evidence="6" id="KW-0406">Ion transport</keyword>
<dbReference type="SUPFAM" id="SSF56935">
    <property type="entry name" value="Porins"/>
    <property type="match status" value="1"/>
</dbReference>
<reference evidence="11 12" key="1">
    <citation type="submission" date="2018-01" db="EMBL/GenBank/DDBJ databases">
        <title>Whole genome sequencing of Histamine producing bacteria.</title>
        <authorList>
            <person name="Butler K."/>
        </authorList>
    </citation>
    <scope>NUCLEOTIDE SEQUENCE [LARGE SCALE GENOMIC DNA]</scope>
    <source>
        <strain evidence="11 12">DSM 100436</strain>
    </source>
</reference>
<dbReference type="EMBL" id="PYMA01000013">
    <property type="protein sequence ID" value="PSW18083.1"/>
    <property type="molecule type" value="Genomic_DNA"/>
</dbReference>
<evidence type="ECO:0000256" key="7">
    <source>
        <dbReference type="ARBA" id="ARBA00023114"/>
    </source>
</evidence>
<evidence type="ECO:0000256" key="5">
    <source>
        <dbReference type="ARBA" id="ARBA00022692"/>
    </source>
</evidence>
<dbReference type="AlphaFoldDB" id="A0A2T3NP81"/>
<name>A0A2T3NP81_9GAMM</name>
<comment type="similarity">
    <text evidence="2">Belongs to the porin LamB (TC 1.B.3) family.</text>
</comment>
<dbReference type="Proteomes" id="UP000241771">
    <property type="component" value="Unassembled WGS sequence"/>
</dbReference>
<evidence type="ECO:0000256" key="6">
    <source>
        <dbReference type="ARBA" id="ARBA00023065"/>
    </source>
</evidence>
<comment type="caution">
    <text evidence="11">The sequence shown here is derived from an EMBL/GenBank/DDBJ whole genome shotgun (WGS) entry which is preliminary data.</text>
</comment>
<evidence type="ECO:0000256" key="9">
    <source>
        <dbReference type="ARBA" id="ARBA00023237"/>
    </source>
</evidence>
<keyword evidence="7" id="KW-0626">Porin</keyword>
<evidence type="ECO:0000256" key="10">
    <source>
        <dbReference type="SAM" id="SignalP"/>
    </source>
</evidence>
<protein>
    <recommendedName>
        <fullName evidence="13">Maltoporin</fullName>
    </recommendedName>
</protein>
<evidence type="ECO:0000256" key="8">
    <source>
        <dbReference type="ARBA" id="ARBA00023136"/>
    </source>
</evidence>
<feature type="chain" id="PRO_5015635495" description="Maltoporin" evidence="10">
    <location>
        <begin position="22"/>
        <end position="414"/>
    </location>
</feature>
<keyword evidence="4" id="KW-1134">Transmembrane beta strand</keyword>
<evidence type="ECO:0000313" key="11">
    <source>
        <dbReference type="EMBL" id="PSW18083.1"/>
    </source>
</evidence>
<dbReference type="GO" id="GO:0006811">
    <property type="term" value="P:monoatomic ion transport"/>
    <property type="evidence" value="ECO:0007669"/>
    <property type="project" value="UniProtKB-KW"/>
</dbReference>
<dbReference type="InterPro" id="IPR036998">
    <property type="entry name" value="Porin_LamB_sf"/>
</dbReference>
<dbReference type="GO" id="GO:0009279">
    <property type="term" value="C:cell outer membrane"/>
    <property type="evidence" value="ECO:0007669"/>
    <property type="project" value="UniProtKB-SubCell"/>
</dbReference>
<dbReference type="Gene3D" id="2.40.170.10">
    <property type="entry name" value="Porin, LamB type"/>
    <property type="match status" value="1"/>
</dbReference>
<keyword evidence="8" id="KW-0472">Membrane</keyword>
<keyword evidence="9" id="KW-0998">Cell outer membrane</keyword>
<organism evidence="11 12">
    <name type="scientific">Photobacterium sanctipauli</name>
    <dbReference type="NCBI Taxonomy" id="1342794"/>
    <lineage>
        <taxon>Bacteria</taxon>
        <taxon>Pseudomonadati</taxon>
        <taxon>Pseudomonadota</taxon>
        <taxon>Gammaproteobacteria</taxon>
        <taxon>Vibrionales</taxon>
        <taxon>Vibrionaceae</taxon>
        <taxon>Photobacterium</taxon>
    </lineage>
</organism>
<dbReference type="Pfam" id="PF02264">
    <property type="entry name" value="LamB"/>
    <property type="match status" value="1"/>
</dbReference>
<sequence>MKLKHLAVMTMAASMSLPVVADDTFTFNGYGRAGLSFSQDGGEQPARPELGNTSLNHATGRLGAENDTFLELDFNKEVAEDWKVQIMLAGGMDPQLNDEQDFETKLRQFNVQAKGVMLGGEEIFWAGKRYYQRHDIHWLDFYYLNNSGYGVGVEYIPLGDGLLSAALLNEDAVVAIDGDVTNTTDVQYNKIDLRYAMNIGLEFAAVIGASDPTDEQDQLLDIEGNGYFLTAAYSANGFFGGENGYNKLVAQYSDGSMGHMAYSNGTVTNKINENVTDGDIDSAYRLIYFGVADVNPNIEVGYSIVYANADRKDADDSSIISLVTRPAYHWNETNTTLLELGYADEDRDGKSTNLYKAIVAQEWSPESSLMSRPSIRVYGGAFGGDAAEDVDIDNEFRAGVQFEAWWYAPRGITQ</sequence>
<comment type="subcellular location">
    <subcellularLocation>
        <location evidence="1">Cell outer membrane</location>
        <topology evidence="1">Multi-pass membrane protein</topology>
    </subcellularLocation>
</comment>
<evidence type="ECO:0000256" key="1">
    <source>
        <dbReference type="ARBA" id="ARBA00004571"/>
    </source>
</evidence>
<dbReference type="RefSeq" id="WP_107272318.1">
    <property type="nucleotide sequence ID" value="NZ_PYMA01000013.1"/>
</dbReference>
<keyword evidence="3" id="KW-0813">Transport</keyword>
<accession>A0A2T3NP81</accession>
<dbReference type="InterPro" id="IPR003192">
    <property type="entry name" value="Porin_LamB"/>
</dbReference>
<keyword evidence="12" id="KW-1185">Reference proteome</keyword>